<proteinExistence type="predicted"/>
<evidence type="ECO:0000313" key="1">
    <source>
        <dbReference type="EMBL" id="CAJ1973578.1"/>
    </source>
</evidence>
<dbReference type="Gramene" id="rna-AYBTSS11_LOCUS25642">
    <property type="protein sequence ID" value="CAJ1973578.1"/>
    <property type="gene ID" value="gene-AYBTSS11_LOCUS25642"/>
</dbReference>
<sequence>MKSEMKMLISSRQDIILWLFERLRLFCGGAILRNRDFIVSIGEWRGFCPTGVVPMERVVPLPPRTPAGNAPEFILITSEFEWETLALGIR</sequence>
<dbReference type="Proteomes" id="UP001189624">
    <property type="component" value="Chromosome 9"/>
</dbReference>
<reference evidence="1" key="1">
    <citation type="submission" date="2023-10" db="EMBL/GenBank/DDBJ databases">
        <authorList>
            <person name="Domelevo Entfellner J.-B."/>
        </authorList>
    </citation>
    <scope>NUCLEOTIDE SEQUENCE</scope>
</reference>
<name>A0AA86T387_9FABA</name>
<keyword evidence="2" id="KW-1185">Reference proteome</keyword>
<dbReference type="EMBL" id="OY731406">
    <property type="protein sequence ID" value="CAJ1973578.1"/>
    <property type="molecule type" value="Genomic_DNA"/>
</dbReference>
<gene>
    <name evidence="1" type="ORF">AYBTSS11_LOCUS25642</name>
</gene>
<accession>A0AA86T387</accession>
<organism evidence="1 2">
    <name type="scientific">Sphenostylis stenocarpa</name>
    <dbReference type="NCBI Taxonomy" id="92480"/>
    <lineage>
        <taxon>Eukaryota</taxon>
        <taxon>Viridiplantae</taxon>
        <taxon>Streptophyta</taxon>
        <taxon>Embryophyta</taxon>
        <taxon>Tracheophyta</taxon>
        <taxon>Spermatophyta</taxon>
        <taxon>Magnoliopsida</taxon>
        <taxon>eudicotyledons</taxon>
        <taxon>Gunneridae</taxon>
        <taxon>Pentapetalae</taxon>
        <taxon>rosids</taxon>
        <taxon>fabids</taxon>
        <taxon>Fabales</taxon>
        <taxon>Fabaceae</taxon>
        <taxon>Papilionoideae</taxon>
        <taxon>50 kb inversion clade</taxon>
        <taxon>NPAAA clade</taxon>
        <taxon>indigoferoid/millettioid clade</taxon>
        <taxon>Phaseoleae</taxon>
        <taxon>Sphenostylis</taxon>
    </lineage>
</organism>
<evidence type="ECO:0000313" key="2">
    <source>
        <dbReference type="Proteomes" id="UP001189624"/>
    </source>
</evidence>
<protein>
    <submittedName>
        <fullName evidence="1">Uncharacterized protein</fullName>
    </submittedName>
</protein>
<dbReference type="AlphaFoldDB" id="A0AA86T387"/>